<dbReference type="Gene3D" id="3.80.10.10">
    <property type="entry name" value="Ribonuclease Inhibitor"/>
    <property type="match status" value="1"/>
</dbReference>
<gene>
    <name evidence="2" type="ORF">GQ55_2G324900</name>
</gene>
<dbReference type="AlphaFoldDB" id="A0A2T7EUS0"/>
<dbReference type="EMBL" id="CM009750">
    <property type="protein sequence ID" value="PUZ71585.1"/>
    <property type="molecule type" value="Genomic_DNA"/>
</dbReference>
<dbReference type="CDD" id="cd22160">
    <property type="entry name" value="F-box_AtFBL13-like"/>
    <property type="match status" value="1"/>
</dbReference>
<dbReference type="PANTHER" id="PTHR34709:SF26">
    <property type="entry name" value="F-BOX DOMAIN-CONTAINING PROTEIN"/>
    <property type="match status" value="1"/>
</dbReference>
<accession>A0A2T7EUS0</accession>
<reference evidence="2 3" key="1">
    <citation type="submission" date="2018-04" db="EMBL/GenBank/DDBJ databases">
        <title>WGS assembly of Panicum hallii var. hallii HAL2.</title>
        <authorList>
            <person name="Lovell J."/>
            <person name="Jenkins J."/>
            <person name="Lowry D."/>
            <person name="Mamidi S."/>
            <person name="Sreedasyam A."/>
            <person name="Weng X."/>
            <person name="Barry K."/>
            <person name="Bonette J."/>
            <person name="Campitelli B."/>
            <person name="Daum C."/>
            <person name="Gordon S."/>
            <person name="Gould B."/>
            <person name="Lipzen A."/>
            <person name="MacQueen A."/>
            <person name="Palacio-Mejia J."/>
            <person name="Plott C."/>
            <person name="Shakirov E."/>
            <person name="Shu S."/>
            <person name="Yoshinaga Y."/>
            <person name="Zane M."/>
            <person name="Rokhsar D."/>
            <person name="Grimwood J."/>
            <person name="Schmutz J."/>
            <person name="Juenger T."/>
        </authorList>
    </citation>
    <scope>NUCLEOTIDE SEQUENCE [LARGE SCALE GENOMIC DNA]</scope>
    <source>
        <strain evidence="3">cv. HAL2</strain>
    </source>
</reference>
<dbReference type="Gramene" id="PUZ71585">
    <property type="protein sequence ID" value="PUZ71585"/>
    <property type="gene ID" value="GQ55_2G324900"/>
</dbReference>
<dbReference type="InterPro" id="IPR036047">
    <property type="entry name" value="F-box-like_dom_sf"/>
</dbReference>
<organism evidence="2 3">
    <name type="scientific">Panicum hallii var. hallii</name>
    <dbReference type="NCBI Taxonomy" id="1504633"/>
    <lineage>
        <taxon>Eukaryota</taxon>
        <taxon>Viridiplantae</taxon>
        <taxon>Streptophyta</taxon>
        <taxon>Embryophyta</taxon>
        <taxon>Tracheophyta</taxon>
        <taxon>Spermatophyta</taxon>
        <taxon>Magnoliopsida</taxon>
        <taxon>Liliopsida</taxon>
        <taxon>Poales</taxon>
        <taxon>Poaceae</taxon>
        <taxon>PACMAD clade</taxon>
        <taxon>Panicoideae</taxon>
        <taxon>Panicodae</taxon>
        <taxon>Paniceae</taxon>
        <taxon>Panicinae</taxon>
        <taxon>Panicum</taxon>
        <taxon>Panicum sect. Panicum</taxon>
    </lineage>
</organism>
<feature type="domain" description="F-box" evidence="1">
    <location>
        <begin position="148"/>
        <end position="182"/>
    </location>
</feature>
<dbReference type="Proteomes" id="UP000244336">
    <property type="component" value="Chromosome 2"/>
</dbReference>
<evidence type="ECO:0000313" key="2">
    <source>
        <dbReference type="EMBL" id="PUZ71585.1"/>
    </source>
</evidence>
<evidence type="ECO:0000259" key="1">
    <source>
        <dbReference type="PROSITE" id="PS50181"/>
    </source>
</evidence>
<dbReference type="Pfam" id="PF00646">
    <property type="entry name" value="F-box"/>
    <property type="match status" value="1"/>
</dbReference>
<dbReference type="PANTHER" id="PTHR34709">
    <property type="entry name" value="OS10G0396666 PROTEIN"/>
    <property type="match status" value="1"/>
</dbReference>
<dbReference type="InterPro" id="IPR032675">
    <property type="entry name" value="LRR_dom_sf"/>
</dbReference>
<dbReference type="OrthoDB" id="3219396at2759"/>
<keyword evidence="3" id="KW-1185">Reference proteome</keyword>
<dbReference type="SUPFAM" id="SSF81383">
    <property type="entry name" value="F-box domain"/>
    <property type="match status" value="1"/>
</dbReference>
<dbReference type="Gene3D" id="1.20.1280.50">
    <property type="match status" value="1"/>
</dbReference>
<name>A0A2T7EUS0_9POAL</name>
<dbReference type="SUPFAM" id="SSF52047">
    <property type="entry name" value="RNI-like"/>
    <property type="match status" value="1"/>
</dbReference>
<dbReference type="InterPro" id="IPR055312">
    <property type="entry name" value="FBL15-like"/>
</dbReference>
<proteinExistence type="predicted"/>
<dbReference type="PROSITE" id="PS50181">
    <property type="entry name" value="FBOX"/>
    <property type="match status" value="1"/>
</dbReference>
<dbReference type="InterPro" id="IPR053781">
    <property type="entry name" value="F-box_AtFBL13-like"/>
</dbReference>
<protein>
    <recommendedName>
        <fullName evidence="1">F-box domain-containing protein</fullName>
    </recommendedName>
</protein>
<dbReference type="InterPro" id="IPR001810">
    <property type="entry name" value="F-box_dom"/>
</dbReference>
<evidence type="ECO:0000313" key="3">
    <source>
        <dbReference type="Proteomes" id="UP000244336"/>
    </source>
</evidence>
<sequence>MAVEPFDGLLRVSTVLERDEAQARAALGPFPRDVGHAHEAPQGRIRRRVPPGAALLPAGASAEAPVHVVVGAQVIGVRPRSADAAAGSEGSSLLPARLVRGASGACWWTTAMTSPAGRRPVVVRSEAVAPRRRCKADGSPGPCSAAGRDRLSSLPDDLIERILSLLPTPQAVLTSQLSRRWRRAWAHVTALTCPSGTARGAAGGARFRALATGALLRFPTPGIPSVSVEINRSAYTADEWYLQAMERAVGSVRVASPRALNGLELPPCARAGALAVRSPRTVLTLPDPAADLPSFGRLAELSLSLVQLGGARPLGEFLASCCPRLRTLRLCSVRGPALRRLALRTDALEVLDVSNVDDLTLTSLDAAATNLPCLSVSSCFRSPTGGGGEVAVSAPRIEAVRWYRSYPEQLIFRSDLASARRLGGPLRLPLDAAHTLQLLHACSLAHHLDLELVMPDEMSRLLYWLGPAEQGACEDLIRPQLPNVSALSLKIRWGFGGGIAPSLASLLSRTPGLTRLRMDTSPYCFAVFVLYEGDVPPPRGWQRWTSGVRADDHDGLREVAVVGLKGEDPEECRVLEVLLGSAARSLERVSLTFGDDAVASIVDEIATDIPARFPVAVGTLPAERAHVDQAAGKMIEESQPRRANKCRGE</sequence>